<keyword evidence="1 3" id="KW-0728">SH3 domain</keyword>
<dbReference type="FunFam" id="1.10.150.50:FF:000038">
    <property type="entry name" value="Putative sam and sh3 domain-containing protein 1"/>
    <property type="match status" value="1"/>
</dbReference>
<dbReference type="InterPro" id="IPR021090">
    <property type="entry name" value="SPIDER"/>
</dbReference>
<name>L9KJP7_TUPCH</name>
<dbReference type="PROSITE" id="PS50002">
    <property type="entry name" value="SH3"/>
    <property type="match status" value="1"/>
</dbReference>
<dbReference type="Gene3D" id="2.30.30.40">
    <property type="entry name" value="SH3 Domains"/>
    <property type="match status" value="1"/>
</dbReference>
<feature type="compositionally biased region" description="Basic and acidic residues" evidence="4">
    <location>
        <begin position="837"/>
        <end position="858"/>
    </location>
</feature>
<dbReference type="Pfam" id="PF26285">
    <property type="entry name" value="SASH1_Homeodomain"/>
    <property type="match status" value="1"/>
</dbReference>
<dbReference type="SUPFAM" id="SSF50044">
    <property type="entry name" value="SH3-domain"/>
    <property type="match status" value="1"/>
</dbReference>
<reference evidence="8" key="2">
    <citation type="journal article" date="2013" name="Nat. Commun.">
        <title>Genome of the Chinese tree shrew.</title>
        <authorList>
            <person name="Fan Y."/>
            <person name="Huang Z.Y."/>
            <person name="Cao C.C."/>
            <person name="Chen C.S."/>
            <person name="Chen Y.X."/>
            <person name="Fan D.D."/>
            <person name="He J."/>
            <person name="Hou H.L."/>
            <person name="Hu L."/>
            <person name="Hu X.T."/>
            <person name="Jiang X.T."/>
            <person name="Lai R."/>
            <person name="Lang Y.S."/>
            <person name="Liang B."/>
            <person name="Liao S.G."/>
            <person name="Mu D."/>
            <person name="Ma Y.Y."/>
            <person name="Niu Y.Y."/>
            <person name="Sun X.Q."/>
            <person name="Xia J.Q."/>
            <person name="Xiao J."/>
            <person name="Xiong Z.Q."/>
            <person name="Xu L."/>
            <person name="Yang L."/>
            <person name="Zhang Y."/>
            <person name="Zhao W."/>
            <person name="Zhao X.D."/>
            <person name="Zheng Y.T."/>
            <person name="Zhou J.M."/>
            <person name="Zhu Y.B."/>
            <person name="Zhang G.J."/>
            <person name="Wang J."/>
            <person name="Yao Y.G."/>
        </authorList>
    </citation>
    <scope>NUCLEOTIDE SEQUENCE [LARGE SCALE GENOMIC DNA]</scope>
</reference>
<dbReference type="InterPro" id="IPR001452">
    <property type="entry name" value="SH3_domain"/>
</dbReference>
<dbReference type="FunFam" id="2.30.30.40:FF:000021">
    <property type="entry name" value="Putative sam and sh3 domain-containing protein 1"/>
    <property type="match status" value="1"/>
</dbReference>
<evidence type="ECO:0000259" key="5">
    <source>
        <dbReference type="PROSITE" id="PS50002"/>
    </source>
</evidence>
<dbReference type="Pfam" id="PF07647">
    <property type="entry name" value="SAM_2"/>
    <property type="match status" value="1"/>
</dbReference>
<evidence type="ECO:0000256" key="1">
    <source>
        <dbReference type="ARBA" id="ARBA00022443"/>
    </source>
</evidence>
<feature type="domain" description="SAM" evidence="6">
    <location>
        <begin position="1187"/>
        <end position="1251"/>
    </location>
</feature>
<dbReference type="Proteomes" id="UP000011518">
    <property type="component" value="Unassembled WGS sequence"/>
</dbReference>
<dbReference type="STRING" id="246437.L9KJP7"/>
<dbReference type="SMART" id="SM00326">
    <property type="entry name" value="SH3"/>
    <property type="match status" value="1"/>
</dbReference>
<accession>L9KJP7</accession>
<dbReference type="InterPro" id="IPR036028">
    <property type="entry name" value="SH3-like_dom_sf"/>
</dbReference>
<dbReference type="PROSITE" id="PS50105">
    <property type="entry name" value="SAM_DOMAIN"/>
    <property type="match status" value="1"/>
</dbReference>
<evidence type="ECO:0000256" key="4">
    <source>
        <dbReference type="SAM" id="MobiDB-lite"/>
    </source>
</evidence>
<gene>
    <name evidence="7" type="ORF">TREES_T100010061</name>
</gene>
<dbReference type="FunCoup" id="L9KJP7">
    <property type="interactions" value="98"/>
</dbReference>
<reference evidence="8" key="1">
    <citation type="submission" date="2012-07" db="EMBL/GenBank/DDBJ databases">
        <title>Genome of the Chinese tree shrew, a rising model animal genetically related to primates.</title>
        <authorList>
            <person name="Zhang G."/>
            <person name="Fan Y."/>
            <person name="Yao Y."/>
            <person name="Huang Z."/>
        </authorList>
    </citation>
    <scope>NUCLEOTIDE SEQUENCE [LARGE SCALE GENOMIC DNA]</scope>
</reference>
<evidence type="ECO:0000256" key="2">
    <source>
        <dbReference type="ARBA" id="ARBA00022553"/>
    </source>
</evidence>
<protein>
    <submittedName>
        <fullName evidence="7">SAM and SH3 domain-containing protein 1</fullName>
    </submittedName>
</protein>
<evidence type="ECO:0000313" key="7">
    <source>
        <dbReference type="EMBL" id="ELW61392.1"/>
    </source>
</evidence>
<dbReference type="AlphaFoldDB" id="L9KJP7"/>
<feature type="compositionally biased region" description="Low complexity" evidence="4">
    <location>
        <begin position="558"/>
        <end position="576"/>
    </location>
</feature>
<dbReference type="EMBL" id="KB320879">
    <property type="protein sequence ID" value="ELW61392.1"/>
    <property type="molecule type" value="Genomic_DNA"/>
</dbReference>
<dbReference type="Pfam" id="PF07653">
    <property type="entry name" value="SH3_2"/>
    <property type="match status" value="1"/>
</dbReference>
<feature type="region of interest" description="Disordered" evidence="4">
    <location>
        <begin position="160"/>
        <end position="195"/>
    </location>
</feature>
<dbReference type="GO" id="GO:0031435">
    <property type="term" value="F:mitogen-activated protein kinase kinase kinase binding"/>
    <property type="evidence" value="ECO:0007669"/>
    <property type="project" value="TreeGrafter"/>
</dbReference>
<keyword evidence="2" id="KW-0597">Phosphoprotein</keyword>
<dbReference type="InterPro" id="IPR035720">
    <property type="entry name" value="SASH1_SH3"/>
</dbReference>
<feature type="compositionally biased region" description="Polar residues" evidence="4">
    <location>
        <begin position="756"/>
        <end position="765"/>
    </location>
</feature>
<sequence>MRPVNAATGSHPPLPSAKSSLASVMIRFCARNDGACRAWAFGQQPAQCGNGVERGFGKGDWKKKNKYFWQNFRKNQKGIMRQTSKGTGVQLRTVGPFSSKREEAYAPHVREDVGYVASEITMSDEERIQLMMMVKEKMITIEEALARLKEYEAQHRQTAALDPADWPDGSYPALDGSSNCNSREQSDDETEESVKFKRLHKLVNSTRRVRKKLIRVEEMKKPSTEGGEEHVFENPPVLDERSALYSGVHKKPFFYDGSSEKPPEDSSDSLTTSPSSSSLDTWGAGRKLVKTFSKGESRGLIKPPKKMGTFFSYPEEEKAQKVSRSLTEGEMKKGLGSLSHGVSTDGVCFYDNHRRRHHLLVSLEEVQSVRKQIRLKKTDTNYSCSRAFLCQRPSRKGVASTACDLQLLRQKPKGGGSCGFPSRRVRGRTSVSEFNITYVVERSLYSHLNLTQLVRPASDRTLSKAEKQDLRRCLLEEDEEAKRKWAATVDRCTKRVLLRIHQKSRTCSFGGFDLTNRSLHIGSNNSDPMDSGLDGMPGSPPSSQPDSEHMDKPKLKAGGSVESLRSSLSGQSSMSGQTVSTTDSSASNRESVKSEDGDDEELPYRGPFCGRARVHTDFTPSPYDTDSLKLKKGDIIDIISKPPMGTWMGLLNNKVGTFKFIYVDVLNEDEEKPKRPTRRRRKGRPPQPKSSYQHSYPPLASAVGDHEHMPTFLFNGYEDLDTFKLLEEEDLDELNIRDPEHRAVLLTAVELLQEYDSNSDQSGSQEKLLVDSRGLSGCSPRDSGCYESSENLENGKTRKTGLVPAKSSTEPSLKSFHRSQLGTYPTLPLTKSAEALKQGEQDSRRDSGRTPDPSERCEPPSVADVPAKVTDPASQVVPEVPQKTTTSSARAQAAERGATVDPALLLTQSRRSSEPPRVTAKPPDVPRATSARGAAPPPCLPKNYHAQPPGAKPGFTRTPPEGHAKEQDLEGARHPVDTKEGADAERRAPEARTQPKTPSQPPPVPAKKSRERLANGLPPAPPGPPSPDAPCLPAKRGSPASPSDCPSALASRPPSGQEPGSPLSARPPPWLSELPESTSLQEHGVKLGPALTRKVSCARGVDLEMLVEHKLQAEDIDLTEEPYSDKHGRCGIPAALVQRYAEDLDQPERDVATNMDQIRVKLLRKQHRMAIPSDGLTEICRKPLSPGCVSSMSEWLVSIGLPMYTSTLSEAGFSTLSQVPSLSHTCLQEAGITEERHIRKLVSAARLFKLPPGPEAM</sequence>
<feature type="region of interest" description="Disordered" evidence="4">
    <location>
        <begin position="521"/>
        <end position="623"/>
    </location>
</feature>
<organism evidence="7 8">
    <name type="scientific">Tupaia chinensis</name>
    <name type="common">Chinese tree shrew</name>
    <name type="synonym">Tupaia belangeri chinensis</name>
    <dbReference type="NCBI Taxonomy" id="246437"/>
    <lineage>
        <taxon>Eukaryota</taxon>
        <taxon>Metazoa</taxon>
        <taxon>Chordata</taxon>
        <taxon>Craniata</taxon>
        <taxon>Vertebrata</taxon>
        <taxon>Euteleostomi</taxon>
        <taxon>Mammalia</taxon>
        <taxon>Eutheria</taxon>
        <taxon>Euarchontoglires</taxon>
        <taxon>Scandentia</taxon>
        <taxon>Tupaiidae</taxon>
        <taxon>Tupaia</taxon>
    </lineage>
</organism>
<evidence type="ECO:0000313" key="8">
    <source>
        <dbReference type="Proteomes" id="UP000011518"/>
    </source>
</evidence>
<dbReference type="CDD" id="cd11967">
    <property type="entry name" value="SH3_SASH1"/>
    <property type="match status" value="1"/>
</dbReference>
<dbReference type="CDD" id="cd09492">
    <property type="entry name" value="SAM_SASH1_repeat2"/>
    <property type="match status" value="1"/>
</dbReference>
<dbReference type="PANTHER" id="PTHR12301">
    <property type="entry name" value="SAM-DOMAIN, SH3 AND NUCLEAR LOCALIZATION SIGNALS PROTEIN RELATED"/>
    <property type="match status" value="1"/>
</dbReference>
<feature type="compositionally biased region" description="Low complexity" evidence="4">
    <location>
        <begin position="268"/>
        <end position="281"/>
    </location>
</feature>
<dbReference type="InterPro" id="IPR058666">
    <property type="entry name" value="SASH1/NUB1_homeodomain"/>
</dbReference>
<dbReference type="GO" id="GO:1901224">
    <property type="term" value="P:positive regulation of non-canonical NF-kappaB signal transduction"/>
    <property type="evidence" value="ECO:0007669"/>
    <property type="project" value="TreeGrafter"/>
</dbReference>
<dbReference type="SMART" id="SM00454">
    <property type="entry name" value="SAM"/>
    <property type="match status" value="2"/>
</dbReference>
<dbReference type="InParanoid" id="L9KJP7"/>
<feature type="domain" description="SH3" evidence="5">
    <location>
        <begin position="607"/>
        <end position="668"/>
    </location>
</feature>
<dbReference type="Pfam" id="PF12485">
    <property type="entry name" value="SPIDER"/>
    <property type="match status" value="1"/>
</dbReference>
<dbReference type="PANTHER" id="PTHR12301:SF3">
    <property type="entry name" value="SAM AND SH3 DOMAIN-CONTAINING PROTEIN 1"/>
    <property type="match status" value="1"/>
</dbReference>
<dbReference type="InterPro" id="IPR037630">
    <property type="entry name" value="SASH1_SAM_repeat2"/>
</dbReference>
<keyword evidence="8" id="KW-1185">Reference proteome</keyword>
<feature type="compositionally biased region" description="Basic and acidic residues" evidence="4">
    <location>
        <begin position="960"/>
        <end position="990"/>
    </location>
</feature>
<dbReference type="InterPro" id="IPR051725">
    <property type="entry name" value="SAM-SH3_domain_protein"/>
</dbReference>
<feature type="region of interest" description="Disordered" evidence="4">
    <location>
        <begin position="756"/>
        <end position="1075"/>
    </location>
</feature>
<dbReference type="SUPFAM" id="SSF47769">
    <property type="entry name" value="SAM/Pointed domain"/>
    <property type="match status" value="2"/>
</dbReference>
<dbReference type="Gene3D" id="1.10.150.50">
    <property type="entry name" value="Transcription Factor, Ets-1"/>
    <property type="match status" value="2"/>
</dbReference>
<feature type="region of interest" description="Disordered" evidence="4">
    <location>
        <begin position="670"/>
        <end position="701"/>
    </location>
</feature>
<evidence type="ECO:0000256" key="3">
    <source>
        <dbReference type="PROSITE-ProRule" id="PRU00192"/>
    </source>
</evidence>
<feature type="compositionally biased region" description="Polar residues" evidence="4">
    <location>
        <begin position="806"/>
        <end position="823"/>
    </location>
</feature>
<feature type="region of interest" description="Disordered" evidence="4">
    <location>
        <begin position="255"/>
        <end position="282"/>
    </location>
</feature>
<dbReference type="InterPro" id="IPR001660">
    <property type="entry name" value="SAM"/>
</dbReference>
<proteinExistence type="predicted"/>
<feature type="compositionally biased region" description="Basic residues" evidence="4">
    <location>
        <begin position="675"/>
        <end position="684"/>
    </location>
</feature>
<feature type="compositionally biased region" description="Pro residues" evidence="4">
    <location>
        <begin position="1018"/>
        <end position="1030"/>
    </location>
</feature>
<feature type="compositionally biased region" description="Polar residues" evidence="4">
    <location>
        <begin position="577"/>
        <end position="589"/>
    </location>
</feature>
<evidence type="ECO:0000259" key="6">
    <source>
        <dbReference type="PROSITE" id="PS50105"/>
    </source>
</evidence>
<dbReference type="InterPro" id="IPR013761">
    <property type="entry name" value="SAM/pointed_sf"/>
</dbReference>